<dbReference type="Proteomes" id="UP000008672">
    <property type="component" value="Unassembled WGS sequence"/>
</dbReference>
<keyword evidence="1" id="KW-0479">Metal-binding</keyword>
<protein>
    <recommendedName>
        <fullName evidence="7">RING-type domain-containing protein</fullName>
    </recommendedName>
</protein>
<evidence type="ECO:0000256" key="2">
    <source>
        <dbReference type="ARBA" id="ARBA00022737"/>
    </source>
</evidence>
<dbReference type="Pfam" id="PF01436">
    <property type="entry name" value="NHL"/>
    <property type="match status" value="4"/>
</dbReference>
<dbReference type="InterPro" id="IPR013083">
    <property type="entry name" value="Znf_RING/FYVE/PHD"/>
</dbReference>
<dbReference type="GO" id="GO:0043161">
    <property type="term" value="P:proteasome-mediated ubiquitin-dependent protein catabolic process"/>
    <property type="evidence" value="ECO:0007669"/>
    <property type="project" value="TreeGrafter"/>
</dbReference>
<reference evidence="8" key="2">
    <citation type="submission" date="2025-08" db="UniProtKB">
        <authorList>
            <consortium name="Ensembl"/>
        </authorList>
    </citation>
    <scope>IDENTIFICATION</scope>
</reference>
<evidence type="ECO:0000256" key="5">
    <source>
        <dbReference type="PROSITE-ProRule" id="PRU00175"/>
    </source>
</evidence>
<dbReference type="EMBL" id="AFYH01065261">
    <property type="status" value="NOT_ANNOTATED_CDS"/>
    <property type="molecule type" value="Genomic_DNA"/>
</dbReference>
<dbReference type="CDD" id="cd16524">
    <property type="entry name" value="RING-HC_NHL-1-like"/>
    <property type="match status" value="1"/>
</dbReference>
<dbReference type="HOGENOM" id="CLU_440302_0_0_1"/>
<dbReference type="GO" id="GO:0008270">
    <property type="term" value="F:zinc ion binding"/>
    <property type="evidence" value="ECO:0007669"/>
    <property type="project" value="UniProtKB-KW"/>
</dbReference>
<dbReference type="GeneTree" id="ENSGT00940000168201"/>
<keyword evidence="4" id="KW-0862">Zinc</keyword>
<keyword evidence="3 5" id="KW-0863">Zinc-finger</keyword>
<dbReference type="PROSITE" id="PS50089">
    <property type="entry name" value="ZF_RING_2"/>
    <property type="match status" value="1"/>
</dbReference>
<feature type="domain" description="RING-type" evidence="7">
    <location>
        <begin position="20"/>
        <end position="62"/>
    </location>
</feature>
<dbReference type="GO" id="GO:0000209">
    <property type="term" value="P:protein polyubiquitination"/>
    <property type="evidence" value="ECO:0007669"/>
    <property type="project" value="TreeGrafter"/>
</dbReference>
<organism evidence="8 9">
    <name type="scientific">Latimeria chalumnae</name>
    <name type="common">Coelacanth</name>
    <dbReference type="NCBI Taxonomy" id="7897"/>
    <lineage>
        <taxon>Eukaryota</taxon>
        <taxon>Metazoa</taxon>
        <taxon>Chordata</taxon>
        <taxon>Craniata</taxon>
        <taxon>Vertebrata</taxon>
        <taxon>Euteleostomi</taxon>
        <taxon>Coelacanthiformes</taxon>
        <taxon>Coelacanthidae</taxon>
        <taxon>Latimeria</taxon>
    </lineage>
</organism>
<dbReference type="GO" id="GO:0061630">
    <property type="term" value="F:ubiquitin protein ligase activity"/>
    <property type="evidence" value="ECO:0007669"/>
    <property type="project" value="TreeGrafter"/>
</dbReference>
<feature type="repeat" description="NHL" evidence="6">
    <location>
        <begin position="493"/>
        <end position="529"/>
    </location>
</feature>
<dbReference type="SUPFAM" id="SSF101898">
    <property type="entry name" value="NHL repeat"/>
    <property type="match status" value="1"/>
</dbReference>
<sequence length="529" mass="60439">MKFGITVGMSYQQIEQLLTCPICLDRYQRPKVLPCQHTFCLEPCLERLASNTTKQLKCPECRAVHRIPEGGIQCFPNNRTILSFLEIPLEQISEVATRDFLPCQTCGSKEELFNCSHCQKSICNQCKHLHLEQLRMDLKRMIIRLRRAVLKISCTKETLDQKSASLRQNSVAVRSEISRSIEQCISRLREREKVLLSEVESIVQAQLRSLRVRQENMEIELASIFSQFDGVENRLDNKAASISEVIELLNRCKQLKEETKKLGKIEEEPCLLHKLFKKHFNIIKLISETLQYHSSSRSSQPSCSITTSRRATRNANLEAKEVIWVTLPGQGGHVVVADSSNHRIQVDFSSPANKQRKCISKPFQNKYKRIVLKPHRFLTICNQRKTFALFKKVFQYKDIKDTGFFHKTFGCYGNGDVSSHNKVVVSDSGNHRVQVFDKYGQCVRKFGSEGSELGQFKYPRGLAVDHAGNIIVADSGNNRIQIFQEDGRLLVAFGSWGTGDGQVKGLEGLAFWKDDIIVSDRENHRLQIF</sequence>
<evidence type="ECO:0000256" key="1">
    <source>
        <dbReference type="ARBA" id="ARBA00022723"/>
    </source>
</evidence>
<evidence type="ECO:0000256" key="3">
    <source>
        <dbReference type="ARBA" id="ARBA00022771"/>
    </source>
</evidence>
<dbReference type="InterPro" id="IPR011042">
    <property type="entry name" value="6-blade_b-propeller_TolB-like"/>
</dbReference>
<dbReference type="Pfam" id="PF13445">
    <property type="entry name" value="zf-RING_UBOX"/>
    <property type="match status" value="1"/>
</dbReference>
<dbReference type="InterPro" id="IPR001841">
    <property type="entry name" value="Znf_RING"/>
</dbReference>
<dbReference type="SMART" id="SM00184">
    <property type="entry name" value="RING"/>
    <property type="match status" value="1"/>
</dbReference>
<evidence type="ECO:0000256" key="6">
    <source>
        <dbReference type="PROSITE-ProRule" id="PRU00504"/>
    </source>
</evidence>
<dbReference type="InterPro" id="IPR001258">
    <property type="entry name" value="NHL_repeat"/>
</dbReference>
<evidence type="ECO:0000259" key="7">
    <source>
        <dbReference type="PROSITE" id="PS50089"/>
    </source>
</evidence>
<keyword evidence="2" id="KW-0677">Repeat</keyword>
<dbReference type="InterPro" id="IPR027370">
    <property type="entry name" value="Znf-RING_euk"/>
</dbReference>
<reference evidence="9" key="1">
    <citation type="submission" date="2011-08" db="EMBL/GenBank/DDBJ databases">
        <title>The draft genome of Latimeria chalumnae.</title>
        <authorList>
            <person name="Di Palma F."/>
            <person name="Alfoldi J."/>
            <person name="Johnson J."/>
            <person name="Berlin A."/>
            <person name="Gnerre S."/>
            <person name="Jaffe D."/>
            <person name="MacCallum I."/>
            <person name="Young S."/>
            <person name="Walker B.J."/>
            <person name="Lander E."/>
            <person name="Lindblad-Toh K."/>
        </authorList>
    </citation>
    <scope>NUCLEOTIDE SEQUENCE [LARGE SCALE GENOMIC DNA]</scope>
    <source>
        <strain evidence="9">Wild caught</strain>
    </source>
</reference>
<dbReference type="Gene3D" id="3.30.40.10">
    <property type="entry name" value="Zinc/RING finger domain, C3HC4 (zinc finger)"/>
    <property type="match status" value="1"/>
</dbReference>
<evidence type="ECO:0000256" key="4">
    <source>
        <dbReference type="ARBA" id="ARBA00022833"/>
    </source>
</evidence>
<dbReference type="PROSITE" id="PS51125">
    <property type="entry name" value="NHL"/>
    <property type="match status" value="3"/>
</dbReference>
<name>H3AR69_LATCH</name>
<reference evidence="8" key="3">
    <citation type="submission" date="2025-09" db="UniProtKB">
        <authorList>
            <consortium name="Ensembl"/>
        </authorList>
    </citation>
    <scope>IDENTIFICATION</scope>
</reference>
<feature type="repeat" description="NHL" evidence="6">
    <location>
        <begin position="443"/>
        <end position="486"/>
    </location>
</feature>
<dbReference type="AlphaFoldDB" id="H3AR69"/>
<accession>H3AR69</accession>
<dbReference type="InterPro" id="IPR050952">
    <property type="entry name" value="TRIM-NHL_E3_ligases"/>
</dbReference>
<feature type="repeat" description="NHL" evidence="6">
    <location>
        <begin position="417"/>
        <end position="439"/>
    </location>
</feature>
<proteinExistence type="predicted"/>
<dbReference type="SUPFAM" id="SSF57850">
    <property type="entry name" value="RING/U-box"/>
    <property type="match status" value="1"/>
</dbReference>
<dbReference type="PANTHER" id="PTHR24104:SF47">
    <property type="entry name" value="E3 UBIQUITIN-PROTEIN LIGASE NHLRC1"/>
    <property type="match status" value="1"/>
</dbReference>
<dbReference type="Gene3D" id="2.120.10.30">
    <property type="entry name" value="TolB, C-terminal domain"/>
    <property type="match status" value="2"/>
</dbReference>
<evidence type="ECO:0000313" key="8">
    <source>
        <dbReference type="Ensembl" id="ENSLACP00000012140.1"/>
    </source>
</evidence>
<keyword evidence="9" id="KW-1185">Reference proteome</keyword>
<evidence type="ECO:0000313" key="9">
    <source>
        <dbReference type="Proteomes" id="UP000008672"/>
    </source>
</evidence>
<dbReference type="PANTHER" id="PTHR24104">
    <property type="entry name" value="E3 UBIQUITIN-PROTEIN LIGASE NHLRC1-RELATED"/>
    <property type="match status" value="1"/>
</dbReference>
<dbReference type="Ensembl" id="ENSLACT00000012232.1">
    <property type="protein sequence ID" value="ENSLACP00000012140.1"/>
    <property type="gene ID" value="ENSLACG00000010687.1"/>
</dbReference>